<evidence type="ECO:0000256" key="2">
    <source>
        <dbReference type="ARBA" id="ARBA00022840"/>
    </source>
</evidence>
<dbReference type="InterPro" id="IPR001977">
    <property type="entry name" value="Depp_CoAkinase"/>
</dbReference>
<dbReference type="PANTHER" id="PTHR10695">
    <property type="entry name" value="DEPHOSPHO-COA KINASE-RELATED"/>
    <property type="match status" value="1"/>
</dbReference>
<proteinExistence type="inferred from homology"/>
<protein>
    <recommendedName>
        <fullName evidence="4">Dephospho-CoA kinase</fullName>
    </recommendedName>
</protein>
<dbReference type="EMBL" id="UINC01000980">
    <property type="protein sequence ID" value="SUZ66258.1"/>
    <property type="molecule type" value="Genomic_DNA"/>
</dbReference>
<evidence type="ECO:0000256" key="1">
    <source>
        <dbReference type="ARBA" id="ARBA00022741"/>
    </source>
</evidence>
<dbReference type="HAMAP" id="MF_00376">
    <property type="entry name" value="Dephospho_CoA_kinase"/>
    <property type="match status" value="1"/>
</dbReference>
<gene>
    <name evidence="3" type="ORF">METZ01_LOCUS19112</name>
</gene>
<dbReference type="GO" id="GO:0005524">
    <property type="term" value="F:ATP binding"/>
    <property type="evidence" value="ECO:0007669"/>
    <property type="project" value="UniProtKB-KW"/>
</dbReference>
<dbReference type="CDD" id="cd02022">
    <property type="entry name" value="DPCK"/>
    <property type="match status" value="1"/>
</dbReference>
<name>A0A381PIL3_9ZZZZ</name>
<keyword evidence="2" id="KW-0067">ATP-binding</keyword>
<dbReference type="PROSITE" id="PS51219">
    <property type="entry name" value="DPCK"/>
    <property type="match status" value="1"/>
</dbReference>
<dbReference type="Pfam" id="PF01121">
    <property type="entry name" value="CoaE"/>
    <property type="match status" value="1"/>
</dbReference>
<reference evidence="3" key="1">
    <citation type="submission" date="2018-05" db="EMBL/GenBank/DDBJ databases">
        <authorList>
            <person name="Lanie J.A."/>
            <person name="Ng W.-L."/>
            <person name="Kazmierczak K.M."/>
            <person name="Andrzejewski T.M."/>
            <person name="Davidsen T.M."/>
            <person name="Wayne K.J."/>
            <person name="Tettelin H."/>
            <person name="Glass J.I."/>
            <person name="Rusch D."/>
            <person name="Podicherti R."/>
            <person name="Tsui H.-C.T."/>
            <person name="Winkler M.E."/>
        </authorList>
    </citation>
    <scope>NUCLEOTIDE SEQUENCE</scope>
</reference>
<dbReference type="GO" id="GO:0015937">
    <property type="term" value="P:coenzyme A biosynthetic process"/>
    <property type="evidence" value="ECO:0007669"/>
    <property type="project" value="InterPro"/>
</dbReference>
<evidence type="ECO:0000313" key="3">
    <source>
        <dbReference type="EMBL" id="SUZ66258.1"/>
    </source>
</evidence>
<accession>A0A381PIL3</accession>
<dbReference type="AlphaFoldDB" id="A0A381PIL3"/>
<dbReference type="NCBIfam" id="TIGR00152">
    <property type="entry name" value="dephospho-CoA kinase"/>
    <property type="match status" value="1"/>
</dbReference>
<sequence>MNVESKITTKNKKSARIALTGGIASGKSLVSNFFSELKISVIDTDIISREILHSNKSILCEIRNSFGSHIFSEQGKLKRKELRKIIFKNRKKRLLLGSIMHPEIRKETLQRIQMEEGVYHIIVIPLLYNSPMKNDIDRIIVVDCTDALQLQRLLKRDSETISQAKHIISSQASRQDLLKIADDLIQNNQSKQATKSQVIKLHQKYLEFFS</sequence>
<dbReference type="InterPro" id="IPR027417">
    <property type="entry name" value="P-loop_NTPase"/>
</dbReference>
<dbReference type="PANTHER" id="PTHR10695:SF46">
    <property type="entry name" value="BIFUNCTIONAL COENZYME A SYNTHASE-RELATED"/>
    <property type="match status" value="1"/>
</dbReference>
<dbReference type="SUPFAM" id="SSF52540">
    <property type="entry name" value="P-loop containing nucleoside triphosphate hydrolases"/>
    <property type="match status" value="1"/>
</dbReference>
<dbReference type="GO" id="GO:0004140">
    <property type="term" value="F:dephospho-CoA kinase activity"/>
    <property type="evidence" value="ECO:0007669"/>
    <property type="project" value="InterPro"/>
</dbReference>
<evidence type="ECO:0008006" key="4">
    <source>
        <dbReference type="Google" id="ProtNLM"/>
    </source>
</evidence>
<keyword evidence="1" id="KW-0547">Nucleotide-binding</keyword>
<dbReference type="Gene3D" id="3.40.50.300">
    <property type="entry name" value="P-loop containing nucleotide triphosphate hydrolases"/>
    <property type="match status" value="1"/>
</dbReference>
<organism evidence="3">
    <name type="scientific">marine metagenome</name>
    <dbReference type="NCBI Taxonomy" id="408172"/>
    <lineage>
        <taxon>unclassified sequences</taxon>
        <taxon>metagenomes</taxon>
        <taxon>ecological metagenomes</taxon>
    </lineage>
</organism>